<protein>
    <submittedName>
        <fullName evidence="1">Uncharacterized protein</fullName>
    </submittedName>
</protein>
<proteinExistence type="predicted"/>
<name>A0A166QAB3_9AGAM</name>
<dbReference type="OrthoDB" id="3046455at2759"/>
<sequence>CHLCHEEVNSKKIVHHVGAHLLAHKLRIPEQKKLLLPIGEYPCGFCGRSGTCSVNITKPAKTPVPSSDCPYSFKFSLASAANSTSSGPCTNRPM</sequence>
<accession>A0A166QAB3</accession>
<evidence type="ECO:0000313" key="1">
    <source>
        <dbReference type="EMBL" id="KZP26929.1"/>
    </source>
</evidence>
<gene>
    <name evidence="1" type="ORF">FIBSPDRAFT_667883</name>
</gene>
<dbReference type="EMBL" id="KV417511">
    <property type="protein sequence ID" value="KZP26929.1"/>
    <property type="molecule type" value="Genomic_DNA"/>
</dbReference>
<feature type="non-terminal residue" evidence="1">
    <location>
        <position position="1"/>
    </location>
</feature>
<keyword evidence="2" id="KW-1185">Reference proteome</keyword>
<reference evidence="1 2" key="1">
    <citation type="journal article" date="2016" name="Mol. Biol. Evol.">
        <title>Comparative Genomics of Early-Diverging Mushroom-Forming Fungi Provides Insights into the Origins of Lignocellulose Decay Capabilities.</title>
        <authorList>
            <person name="Nagy L.G."/>
            <person name="Riley R."/>
            <person name="Tritt A."/>
            <person name="Adam C."/>
            <person name="Daum C."/>
            <person name="Floudas D."/>
            <person name="Sun H."/>
            <person name="Yadav J.S."/>
            <person name="Pangilinan J."/>
            <person name="Larsson K.H."/>
            <person name="Matsuura K."/>
            <person name="Barry K."/>
            <person name="Labutti K."/>
            <person name="Kuo R."/>
            <person name="Ohm R.A."/>
            <person name="Bhattacharya S.S."/>
            <person name="Shirouzu T."/>
            <person name="Yoshinaga Y."/>
            <person name="Martin F.M."/>
            <person name="Grigoriev I.V."/>
            <person name="Hibbett D.S."/>
        </authorList>
    </citation>
    <scope>NUCLEOTIDE SEQUENCE [LARGE SCALE GENOMIC DNA]</scope>
    <source>
        <strain evidence="1 2">CBS 109695</strain>
    </source>
</reference>
<organism evidence="1 2">
    <name type="scientific">Athelia psychrophila</name>
    <dbReference type="NCBI Taxonomy" id="1759441"/>
    <lineage>
        <taxon>Eukaryota</taxon>
        <taxon>Fungi</taxon>
        <taxon>Dikarya</taxon>
        <taxon>Basidiomycota</taxon>
        <taxon>Agaricomycotina</taxon>
        <taxon>Agaricomycetes</taxon>
        <taxon>Agaricomycetidae</taxon>
        <taxon>Atheliales</taxon>
        <taxon>Atheliaceae</taxon>
        <taxon>Athelia</taxon>
    </lineage>
</organism>
<evidence type="ECO:0000313" key="2">
    <source>
        <dbReference type="Proteomes" id="UP000076532"/>
    </source>
</evidence>
<dbReference type="Proteomes" id="UP000076532">
    <property type="component" value="Unassembled WGS sequence"/>
</dbReference>
<feature type="non-terminal residue" evidence="1">
    <location>
        <position position="94"/>
    </location>
</feature>
<dbReference type="AlphaFoldDB" id="A0A166QAB3"/>